<dbReference type="AlphaFoldDB" id="A0A0N1HY13"/>
<reference evidence="13 14" key="1">
    <citation type="submission" date="2015-06" db="EMBL/GenBank/DDBJ databases">
        <title>Draft genome of the ant-associated black yeast Phialophora attae CBS 131958.</title>
        <authorList>
            <person name="Moreno L.F."/>
            <person name="Stielow B.J."/>
            <person name="de Hoog S."/>
            <person name="Vicente V.A."/>
            <person name="Weiss V.A."/>
            <person name="de Vries M."/>
            <person name="Cruz L.M."/>
            <person name="Souza E.M."/>
        </authorList>
    </citation>
    <scope>NUCLEOTIDE SEQUENCE [LARGE SCALE GENOMIC DNA]</scope>
    <source>
        <strain evidence="13 14">CBS 131958</strain>
    </source>
</reference>
<evidence type="ECO:0000256" key="7">
    <source>
        <dbReference type="ARBA" id="ARBA00023002"/>
    </source>
</evidence>
<dbReference type="VEuPathDB" id="FungiDB:AB675_414"/>
<comment type="cofactor">
    <cofactor evidence="2">
        <name>Mg(2+)</name>
        <dbReference type="ChEBI" id="CHEBI:18420"/>
    </cofactor>
</comment>
<evidence type="ECO:0000256" key="5">
    <source>
        <dbReference type="ARBA" id="ARBA00022723"/>
    </source>
</evidence>
<proteinExistence type="inferred from homology"/>
<feature type="domain" description="Isopropylmalate dehydrogenase-like" evidence="12">
    <location>
        <begin position="7"/>
        <end position="354"/>
    </location>
</feature>
<evidence type="ECO:0000256" key="4">
    <source>
        <dbReference type="ARBA" id="ARBA00013126"/>
    </source>
</evidence>
<comment type="cofactor">
    <cofactor evidence="1">
        <name>Mn(2+)</name>
        <dbReference type="ChEBI" id="CHEBI:29035"/>
    </cofactor>
</comment>
<dbReference type="EC" id="1.1.1.83" evidence="4"/>
<gene>
    <name evidence="13" type="ORF">AB675_414</name>
</gene>
<dbReference type="InterPro" id="IPR024084">
    <property type="entry name" value="IsoPropMal-DH-like_dom"/>
</dbReference>
<dbReference type="RefSeq" id="XP_018005590.1">
    <property type="nucleotide sequence ID" value="XM_018144266.1"/>
</dbReference>
<dbReference type="SMART" id="SM01329">
    <property type="entry name" value="Iso_dh"/>
    <property type="match status" value="1"/>
</dbReference>
<evidence type="ECO:0000256" key="10">
    <source>
        <dbReference type="ARBA" id="ARBA00049301"/>
    </source>
</evidence>
<keyword evidence="14" id="KW-1185">Reference proteome</keyword>
<comment type="similarity">
    <text evidence="3">Belongs to the isocitrate and isopropylmalate dehydrogenases family.</text>
</comment>
<dbReference type="GO" id="GO:0051287">
    <property type="term" value="F:NAD binding"/>
    <property type="evidence" value="ECO:0007669"/>
    <property type="project" value="InterPro"/>
</dbReference>
<evidence type="ECO:0000256" key="1">
    <source>
        <dbReference type="ARBA" id="ARBA00001936"/>
    </source>
</evidence>
<keyword evidence="7" id="KW-0560">Oxidoreductase</keyword>
<dbReference type="GO" id="GO:0046553">
    <property type="term" value="F:D-malate dehydrogenase (decarboxylating) (NAD+) activity"/>
    <property type="evidence" value="ECO:0007669"/>
    <property type="project" value="UniProtKB-EC"/>
</dbReference>
<comment type="caution">
    <text evidence="13">The sequence shown here is derived from an EMBL/GenBank/DDBJ whole genome shotgun (WGS) entry which is preliminary data.</text>
</comment>
<feature type="region of interest" description="Disordered" evidence="11">
    <location>
        <begin position="339"/>
        <end position="382"/>
    </location>
</feature>
<comment type="catalytic activity">
    <reaction evidence="10">
        <text>(R)-malate + NAD(+) = pyruvate + CO2 + NADH</text>
        <dbReference type="Rhea" id="RHEA:18365"/>
        <dbReference type="ChEBI" id="CHEBI:15361"/>
        <dbReference type="ChEBI" id="CHEBI:15588"/>
        <dbReference type="ChEBI" id="CHEBI:16526"/>
        <dbReference type="ChEBI" id="CHEBI:57540"/>
        <dbReference type="ChEBI" id="CHEBI:57945"/>
        <dbReference type="EC" id="1.1.1.83"/>
    </reaction>
</comment>
<keyword evidence="9" id="KW-0464">Manganese</keyword>
<protein>
    <recommendedName>
        <fullName evidence="4">D-malate dehydrogenase (decarboxylating)</fullName>
        <ecNumber evidence="4">1.1.1.83</ecNumber>
    </recommendedName>
</protein>
<dbReference type="EMBL" id="LFJN01000001">
    <property type="protein sequence ID" value="KPI45627.1"/>
    <property type="molecule type" value="Genomic_DNA"/>
</dbReference>
<dbReference type="STRING" id="1664694.A0A0N1HY13"/>
<dbReference type="InterPro" id="IPR011829">
    <property type="entry name" value="TTC_DH"/>
</dbReference>
<evidence type="ECO:0000256" key="2">
    <source>
        <dbReference type="ARBA" id="ARBA00001946"/>
    </source>
</evidence>
<dbReference type="NCBIfam" id="TIGR02089">
    <property type="entry name" value="TTC"/>
    <property type="match status" value="1"/>
</dbReference>
<dbReference type="OrthoDB" id="10261637at2759"/>
<name>A0A0N1HY13_9EURO</name>
<dbReference type="PROSITE" id="PS00470">
    <property type="entry name" value="IDH_IMDH"/>
    <property type="match status" value="1"/>
</dbReference>
<dbReference type="Gene3D" id="3.40.718.10">
    <property type="entry name" value="Isopropylmalate Dehydrogenase"/>
    <property type="match status" value="1"/>
</dbReference>
<evidence type="ECO:0000256" key="9">
    <source>
        <dbReference type="ARBA" id="ARBA00023211"/>
    </source>
</evidence>
<dbReference type="GO" id="GO:0000287">
    <property type="term" value="F:magnesium ion binding"/>
    <property type="evidence" value="ECO:0007669"/>
    <property type="project" value="InterPro"/>
</dbReference>
<dbReference type="Pfam" id="PF00180">
    <property type="entry name" value="Iso_dh"/>
    <property type="match status" value="1"/>
</dbReference>
<keyword evidence="8" id="KW-0520">NAD</keyword>
<evidence type="ECO:0000259" key="12">
    <source>
        <dbReference type="SMART" id="SM01329"/>
    </source>
</evidence>
<feature type="compositionally biased region" description="Basic residues" evidence="11">
    <location>
        <begin position="352"/>
        <end position="362"/>
    </location>
</feature>
<feature type="compositionally biased region" description="Basic and acidic residues" evidence="11">
    <location>
        <begin position="363"/>
        <end position="376"/>
    </location>
</feature>
<dbReference type="InterPro" id="IPR050501">
    <property type="entry name" value="ICDH/IPMDH"/>
</dbReference>
<accession>A0A0N1HY13</accession>
<keyword evidence="6" id="KW-0460">Magnesium</keyword>
<evidence type="ECO:0000256" key="6">
    <source>
        <dbReference type="ARBA" id="ARBA00022842"/>
    </source>
</evidence>
<dbReference type="PANTHER" id="PTHR43275:SF1">
    <property type="entry name" value="D-MALATE DEHYDROGENASE [DECARBOXYLATING]"/>
    <property type="match status" value="1"/>
</dbReference>
<evidence type="ECO:0000256" key="8">
    <source>
        <dbReference type="ARBA" id="ARBA00023027"/>
    </source>
</evidence>
<evidence type="ECO:0000313" key="13">
    <source>
        <dbReference type="EMBL" id="KPI45627.1"/>
    </source>
</evidence>
<evidence type="ECO:0000313" key="14">
    <source>
        <dbReference type="Proteomes" id="UP000038010"/>
    </source>
</evidence>
<dbReference type="InterPro" id="IPR019818">
    <property type="entry name" value="IsoCit/isopropylmalate_DH_CS"/>
</dbReference>
<dbReference type="Proteomes" id="UP000038010">
    <property type="component" value="Unassembled WGS sequence"/>
</dbReference>
<dbReference type="SUPFAM" id="SSF53659">
    <property type="entry name" value="Isocitrate/Isopropylmalate dehydrogenase-like"/>
    <property type="match status" value="1"/>
</dbReference>
<sequence length="382" mass="42207">MAGKVLKIAVIPGDGIGVEVMPWGLRSLEAAARVYNLSLEFTHFDFASCDYYQKHGDMMPPDWQETLSKFDAIYFGAVGMPSLVPDHVSLWGSLLKFRRSFDQYINLRPCRLMPGVKCPLANKQPGDIDFWVVRENTEGEYSSIGGRIFEGTDRETVIQETVMTRTGIDRVLKYAFDLAQRRPKKHLTSATKSNGISITMPYWDERVAAMAPSYSDVNVDKFHIDILTALFVLKPEKFDVIVGSNLFGDILSDLGPACTGTIGIAPSGNINPSGEHPSLFEPVHGSAPDIAGQGIANPVGMIWAGQMMLEHFGFIDAAKGMLTAIERVLAKGDEQVLTADMGGKGTTEGFGRRLRKRSSRPGRRSDQKVRREERMGLYRPTA</sequence>
<organism evidence="13 14">
    <name type="scientific">Cyphellophora attinorum</name>
    <dbReference type="NCBI Taxonomy" id="1664694"/>
    <lineage>
        <taxon>Eukaryota</taxon>
        <taxon>Fungi</taxon>
        <taxon>Dikarya</taxon>
        <taxon>Ascomycota</taxon>
        <taxon>Pezizomycotina</taxon>
        <taxon>Eurotiomycetes</taxon>
        <taxon>Chaetothyriomycetidae</taxon>
        <taxon>Chaetothyriales</taxon>
        <taxon>Cyphellophoraceae</taxon>
        <taxon>Cyphellophora</taxon>
    </lineage>
</organism>
<dbReference type="GeneID" id="28736136"/>
<keyword evidence="5" id="KW-0479">Metal-binding</keyword>
<evidence type="ECO:0000256" key="11">
    <source>
        <dbReference type="SAM" id="MobiDB-lite"/>
    </source>
</evidence>
<evidence type="ECO:0000256" key="3">
    <source>
        <dbReference type="ARBA" id="ARBA00007769"/>
    </source>
</evidence>
<dbReference type="PANTHER" id="PTHR43275">
    <property type="entry name" value="D-MALATE DEHYDROGENASE [DECARBOXYLATING]"/>
    <property type="match status" value="1"/>
</dbReference>